<dbReference type="PANTHER" id="PTHR43649:SF12">
    <property type="entry name" value="DIACETYLCHITOBIOSE BINDING PROTEIN DASA"/>
    <property type="match status" value="1"/>
</dbReference>
<feature type="chain" id="PRO_5020185011" evidence="1">
    <location>
        <begin position="32"/>
        <end position="438"/>
    </location>
</feature>
<dbReference type="InterPro" id="IPR050490">
    <property type="entry name" value="Bact_solute-bd_prot1"/>
</dbReference>
<proteinExistence type="predicted"/>
<keyword evidence="3" id="KW-1185">Reference proteome</keyword>
<dbReference type="CDD" id="cd13585">
    <property type="entry name" value="PBP2_TMBP_like"/>
    <property type="match status" value="1"/>
</dbReference>
<dbReference type="Pfam" id="PF01547">
    <property type="entry name" value="SBP_bac_1"/>
    <property type="match status" value="1"/>
</dbReference>
<evidence type="ECO:0000313" key="2">
    <source>
        <dbReference type="EMBL" id="TCL76472.1"/>
    </source>
</evidence>
<evidence type="ECO:0000256" key="1">
    <source>
        <dbReference type="SAM" id="SignalP"/>
    </source>
</evidence>
<reference evidence="2 3" key="1">
    <citation type="submission" date="2019-03" db="EMBL/GenBank/DDBJ databases">
        <title>Genomic Encyclopedia of Type Strains, Phase IV (KMG-IV): sequencing the most valuable type-strain genomes for metagenomic binning, comparative biology and taxonomic classification.</title>
        <authorList>
            <person name="Goeker M."/>
        </authorList>
    </citation>
    <scope>NUCLEOTIDE SEQUENCE [LARGE SCALE GENOMIC DNA]</scope>
    <source>
        <strain evidence="2 3">LX-B</strain>
    </source>
</reference>
<dbReference type="SUPFAM" id="SSF53850">
    <property type="entry name" value="Periplasmic binding protein-like II"/>
    <property type="match status" value="1"/>
</dbReference>
<protein>
    <submittedName>
        <fullName evidence="2">Carbohydrate ABC transporter substrate-binding protein (CUT1 family)</fullName>
    </submittedName>
</protein>
<sequence>MRMKRNHFRVVTGCIFALCLMVSLTLSTAFAAGKPVTLQFWLRDTRPSNVEAMNKIVANFEKANPGIKIKVVLTPWDSVEQKTATAIAAGTLPDLSQLNQTGAADYGAKGVLLNLDKRYKTWADKNKVAKISLSQAMYNGHYYAVPWFAGSNVMFYNKDLFKKAGIVDQAGNPKPPVTWDEFLENAQKLTLDTNNDGKIDQWGFVVRGNVSLTIPVREFMLAAGDGDWVDTAHGNKVVVDSPKNIKGMQFYLDLYRKHKVTPPDVPSIDYVAEEQYFLSGKVAMMFNGPWNLGNMYASKINWGVALEPKSERHAAHIGGCPVGIFKTTKHPNEAWKFATYLLSDEAQQIWAIKYGCGLPATKKAQEDAKKDPVIKVFVESLQYAERDGVTPPPQIAQWVTIEQSVAPPIFQKALLGEINAKQAVQELEAAIKNVMKKK</sequence>
<organism evidence="2 3">
    <name type="scientific">Hydrogenispora ethanolica</name>
    <dbReference type="NCBI Taxonomy" id="1082276"/>
    <lineage>
        <taxon>Bacteria</taxon>
        <taxon>Bacillati</taxon>
        <taxon>Bacillota</taxon>
        <taxon>Hydrogenispora</taxon>
    </lineage>
</organism>
<evidence type="ECO:0000313" key="3">
    <source>
        <dbReference type="Proteomes" id="UP000295008"/>
    </source>
</evidence>
<dbReference type="EMBL" id="SLUN01000002">
    <property type="protein sequence ID" value="TCL76472.1"/>
    <property type="molecule type" value="Genomic_DNA"/>
</dbReference>
<comment type="caution">
    <text evidence="2">The sequence shown here is derived from an EMBL/GenBank/DDBJ whole genome shotgun (WGS) entry which is preliminary data.</text>
</comment>
<dbReference type="Proteomes" id="UP000295008">
    <property type="component" value="Unassembled WGS sequence"/>
</dbReference>
<dbReference type="InterPro" id="IPR006059">
    <property type="entry name" value="SBP"/>
</dbReference>
<accession>A0A4R1SCZ3</accession>
<gene>
    <name evidence="2" type="ORF">EDC14_1002231</name>
</gene>
<keyword evidence="1" id="KW-0732">Signal</keyword>
<dbReference type="Gene3D" id="3.40.190.10">
    <property type="entry name" value="Periplasmic binding protein-like II"/>
    <property type="match status" value="1"/>
</dbReference>
<dbReference type="AlphaFoldDB" id="A0A4R1SCZ3"/>
<feature type="signal peptide" evidence="1">
    <location>
        <begin position="1"/>
        <end position="31"/>
    </location>
</feature>
<name>A0A4R1SCZ3_HYDET</name>
<dbReference type="PANTHER" id="PTHR43649">
    <property type="entry name" value="ARABINOSE-BINDING PROTEIN-RELATED"/>
    <property type="match status" value="1"/>
</dbReference>